<name>A0A8K1GKQ3_9PASS</name>
<proteinExistence type="predicted"/>
<protein>
    <submittedName>
        <fullName evidence="1">Uncharacterized protein</fullName>
    </submittedName>
</protein>
<sequence>MTLRTERTRNEMTEHIARNPTILLLTISYSPGPSAGPMLQLRSEANAIVMAYAWVNSRQGDVAQLKLEQTLARPLPCLLNS</sequence>
<reference evidence="1" key="1">
    <citation type="submission" date="2019-04" db="EMBL/GenBank/DDBJ databases">
        <title>Genome assembly of Zosterops borbonicus 15179.</title>
        <authorList>
            <person name="Leroy T."/>
            <person name="Anselmetti Y."/>
            <person name="Tilak M.-K."/>
            <person name="Nabholz B."/>
        </authorList>
    </citation>
    <scope>NUCLEOTIDE SEQUENCE</scope>
    <source>
        <strain evidence="1">HGM_15179</strain>
        <tissue evidence="1">Muscle</tissue>
    </source>
</reference>
<organism evidence="1 2">
    <name type="scientific">Zosterops borbonicus</name>
    <dbReference type="NCBI Taxonomy" id="364589"/>
    <lineage>
        <taxon>Eukaryota</taxon>
        <taxon>Metazoa</taxon>
        <taxon>Chordata</taxon>
        <taxon>Craniata</taxon>
        <taxon>Vertebrata</taxon>
        <taxon>Euteleostomi</taxon>
        <taxon>Archelosauria</taxon>
        <taxon>Archosauria</taxon>
        <taxon>Dinosauria</taxon>
        <taxon>Saurischia</taxon>
        <taxon>Theropoda</taxon>
        <taxon>Coelurosauria</taxon>
        <taxon>Aves</taxon>
        <taxon>Neognathae</taxon>
        <taxon>Neoaves</taxon>
        <taxon>Telluraves</taxon>
        <taxon>Australaves</taxon>
        <taxon>Passeriformes</taxon>
        <taxon>Sylvioidea</taxon>
        <taxon>Zosteropidae</taxon>
        <taxon>Zosterops</taxon>
    </lineage>
</organism>
<comment type="caution">
    <text evidence="1">The sequence shown here is derived from an EMBL/GenBank/DDBJ whole genome shotgun (WGS) entry which is preliminary data.</text>
</comment>
<gene>
    <name evidence="1" type="ORF">HGM15179_007645</name>
</gene>
<dbReference type="EMBL" id="SWJQ01000182">
    <property type="protein sequence ID" value="TRZ19479.1"/>
    <property type="molecule type" value="Genomic_DNA"/>
</dbReference>
<evidence type="ECO:0000313" key="2">
    <source>
        <dbReference type="Proteomes" id="UP000796761"/>
    </source>
</evidence>
<dbReference type="AlphaFoldDB" id="A0A8K1GKQ3"/>
<keyword evidence="2" id="KW-1185">Reference proteome</keyword>
<accession>A0A8K1GKQ3</accession>
<evidence type="ECO:0000313" key="1">
    <source>
        <dbReference type="EMBL" id="TRZ19479.1"/>
    </source>
</evidence>
<dbReference type="Proteomes" id="UP000796761">
    <property type="component" value="Unassembled WGS sequence"/>
</dbReference>